<dbReference type="PANTHER" id="PTHR42829">
    <property type="entry name" value="NADH-UBIQUINONE OXIDOREDUCTASE CHAIN 5"/>
    <property type="match status" value="1"/>
</dbReference>
<comment type="similarity">
    <text evidence="10">Belongs to the complex I subunit 5 family.</text>
</comment>
<protein>
    <recommendedName>
        <fullName evidence="4 10">NADH-ubiquinone oxidoreductase chain 5</fullName>
        <ecNumber evidence="3 10">7.1.1.2</ecNumber>
    </recommendedName>
</protein>
<keyword evidence="8 10" id="KW-0472">Membrane</keyword>
<keyword evidence="6" id="KW-0249">Electron transport</keyword>
<dbReference type="PANTHER" id="PTHR42829:SF2">
    <property type="entry name" value="NADH-UBIQUINONE OXIDOREDUCTASE CHAIN 5"/>
    <property type="match status" value="1"/>
</dbReference>
<keyword evidence="7 10" id="KW-1133">Transmembrane helix</keyword>
<comment type="catalytic activity">
    <reaction evidence="9 10">
        <text>a ubiquinone + NADH + 5 H(+)(in) = a ubiquinol + NAD(+) + 4 H(+)(out)</text>
        <dbReference type="Rhea" id="RHEA:29091"/>
        <dbReference type="Rhea" id="RHEA-COMP:9565"/>
        <dbReference type="Rhea" id="RHEA-COMP:9566"/>
        <dbReference type="ChEBI" id="CHEBI:15378"/>
        <dbReference type="ChEBI" id="CHEBI:16389"/>
        <dbReference type="ChEBI" id="CHEBI:17976"/>
        <dbReference type="ChEBI" id="CHEBI:57540"/>
        <dbReference type="ChEBI" id="CHEBI:57945"/>
        <dbReference type="EC" id="7.1.1.2"/>
    </reaction>
</comment>
<feature type="transmembrane region" description="Helical" evidence="10">
    <location>
        <begin position="207"/>
        <end position="225"/>
    </location>
</feature>
<feature type="transmembrane region" description="Helical" evidence="10">
    <location>
        <begin position="109"/>
        <end position="129"/>
    </location>
</feature>
<dbReference type="PRINTS" id="PR01434">
    <property type="entry name" value="NADHDHGNASE5"/>
</dbReference>
<evidence type="ECO:0000256" key="3">
    <source>
        <dbReference type="ARBA" id="ARBA00012944"/>
    </source>
</evidence>
<reference evidence="13" key="1">
    <citation type="submission" date="2018-02" db="EMBL/GenBank/DDBJ databases">
        <title>Resolving the psyllid tree of life: Phylogenomic analysis of the superfamily Psylloidea (Hemiptera).</title>
        <authorList>
            <person name="Percy D.M."/>
            <person name="Sveinsson S."/>
            <person name="Lemmon A.R."/>
            <person name="Lemmon E.M."/>
            <person name="Ouvrard D."/>
            <person name="Burckhardt D."/>
        </authorList>
    </citation>
    <scope>NUCLEOTIDE SEQUENCE</scope>
    <source>
        <strain evidence="13">DP2.nwbl.00833_circ</strain>
    </source>
</reference>
<dbReference type="InterPro" id="IPR001750">
    <property type="entry name" value="ND/Mrp_TM"/>
</dbReference>
<evidence type="ECO:0000256" key="10">
    <source>
        <dbReference type="RuleBase" id="RU003404"/>
    </source>
</evidence>
<feature type="transmembrane region" description="Helical" evidence="10">
    <location>
        <begin position="329"/>
        <end position="347"/>
    </location>
</feature>
<comment type="function">
    <text evidence="1">Core subunit of the mitochondrial membrane respiratory chain NADH dehydrogenase (Complex I) that is believed to belong to the minimal assembly required for catalysis. Complex I functions in the transfer of electrons from NADH to the respiratory chain. The immediate electron acceptor for the enzyme is believed to be ubiquinone.</text>
</comment>
<dbReference type="GO" id="GO:0003954">
    <property type="term" value="F:NADH dehydrogenase activity"/>
    <property type="evidence" value="ECO:0007669"/>
    <property type="project" value="TreeGrafter"/>
</dbReference>
<feature type="transmembrane region" description="Helical" evidence="10">
    <location>
        <begin position="445"/>
        <end position="465"/>
    </location>
</feature>
<organism evidence="13">
    <name type="scientific">Anoeconeossa unicornuta</name>
    <dbReference type="NCBI Taxonomy" id="2218011"/>
    <lineage>
        <taxon>Eukaryota</taxon>
        <taxon>Metazoa</taxon>
        <taxon>Ecdysozoa</taxon>
        <taxon>Arthropoda</taxon>
        <taxon>Hexapoda</taxon>
        <taxon>Insecta</taxon>
        <taxon>Pterygota</taxon>
        <taxon>Neoptera</taxon>
        <taxon>Paraneoptera</taxon>
        <taxon>Hemiptera</taxon>
        <taxon>Sternorrhyncha</taxon>
        <taxon>Psylloidea</taxon>
        <taxon>Aphalaridae</taxon>
        <taxon>Anoeconeossa</taxon>
    </lineage>
</organism>
<dbReference type="GO" id="GO:0016020">
    <property type="term" value="C:membrane"/>
    <property type="evidence" value="ECO:0007669"/>
    <property type="project" value="UniProtKB-SubCell"/>
</dbReference>
<gene>
    <name evidence="13" type="primary">nad5</name>
</gene>
<keyword evidence="10" id="KW-0813">Transport</keyword>
<evidence type="ECO:0000256" key="4">
    <source>
        <dbReference type="ARBA" id="ARBA00021096"/>
    </source>
</evidence>
<evidence type="ECO:0000256" key="6">
    <source>
        <dbReference type="ARBA" id="ARBA00022982"/>
    </source>
</evidence>
<geneLocation type="mitochondrion" evidence="13"/>
<comment type="function">
    <text evidence="10">Core subunit of the mitochondrial membrane respiratory chain NADH dehydrogenase (Complex I) which catalyzes electron transfer from NADH through the respiratory chain, using ubiquinone as an electron acceptor. Essential for the catalytic activity and assembly of complex I.</text>
</comment>
<evidence type="ECO:0000313" key="13">
    <source>
        <dbReference type="EMBL" id="AWU48838.1"/>
    </source>
</evidence>
<dbReference type="GO" id="GO:0008137">
    <property type="term" value="F:NADH dehydrogenase (ubiquinone) activity"/>
    <property type="evidence" value="ECO:0007669"/>
    <property type="project" value="UniProtKB-EC"/>
</dbReference>
<evidence type="ECO:0000256" key="2">
    <source>
        <dbReference type="ARBA" id="ARBA00004141"/>
    </source>
</evidence>
<accession>A0A344A247</accession>
<comment type="subcellular location">
    <subcellularLocation>
        <location evidence="2">Membrane</location>
        <topology evidence="2">Multi-pass membrane protein</topology>
    </subcellularLocation>
</comment>
<proteinExistence type="inferred from homology"/>
<evidence type="ECO:0000259" key="12">
    <source>
        <dbReference type="Pfam" id="PF00662"/>
    </source>
</evidence>
<feature type="transmembrane region" description="Helical" evidence="10">
    <location>
        <begin position="51"/>
        <end position="73"/>
    </location>
</feature>
<keyword evidence="5 10" id="KW-0812">Transmembrane</keyword>
<dbReference type="GO" id="GO:0042773">
    <property type="term" value="P:ATP synthesis coupled electron transport"/>
    <property type="evidence" value="ECO:0007669"/>
    <property type="project" value="InterPro"/>
</dbReference>
<evidence type="ECO:0000256" key="7">
    <source>
        <dbReference type="ARBA" id="ARBA00022989"/>
    </source>
</evidence>
<dbReference type="Pfam" id="PF00361">
    <property type="entry name" value="Proton_antipo_M"/>
    <property type="match status" value="1"/>
</dbReference>
<feature type="transmembrane region" description="Helical" evidence="10">
    <location>
        <begin position="237"/>
        <end position="257"/>
    </location>
</feature>
<feature type="transmembrane region" description="Helical" evidence="10">
    <location>
        <begin position="408"/>
        <end position="430"/>
    </location>
</feature>
<sequence length="544" mass="62602">MTLNSKFNYICFYMVLTSFFLLMILSIALYFSKILMMEVELFFFNSINFSFVIFLDWMSIVFSMTVLVISSLIMIYGKEYMGNNCYRFLWLTFLFIVFMLLMICSPSVLSVILGWDGLGLISYCLVIYYQSSDSFNSGFITAASNRFGDSMLILAITWFSMTGMYMYYEMMHDYWSFFLFFSACLTKSAQIPFSAWLPSAMAAPTPISSLVHSSTLVTAGVYMLIRFNSYLYSSNMMVILMVISILTIYLAGISSFFEHDMKRIIALSTLGQLGFMMMILSMGYPIVAFFHLLIHALFKALLFMCAGAVIHSGVGIQDMRKMGNIKIDYILKLSLSVSSFCLMGIPFTSGFYSKDFLLELVSMSAPGVGLGTFMLLAAFVTVAYSIRTLLFLTFQNYWIIWIQSSSKLLIPIFLLTLFNVFGGCYLNWLIMEQITLISLTQSIKIMPIFLICLGCIWQGLLNLNLKNNYFINSMFFISSFTKNLAYSINMFMCNFKTLDQGWMENTLFLWKKSMLKTYFFMKLLTLNFKHLHMMALIITFILFF</sequence>
<evidence type="ECO:0000256" key="1">
    <source>
        <dbReference type="ARBA" id="ARBA00003257"/>
    </source>
</evidence>
<name>A0A344A247_9HEMI</name>
<dbReference type="AlphaFoldDB" id="A0A344A247"/>
<dbReference type="Pfam" id="PF00662">
    <property type="entry name" value="Proton_antipo_N"/>
    <property type="match status" value="1"/>
</dbReference>
<feature type="transmembrane region" description="Helical" evidence="10">
    <location>
        <begin position="264"/>
        <end position="286"/>
    </location>
</feature>
<keyword evidence="10" id="KW-0830">Ubiquinone</keyword>
<dbReference type="GO" id="GO:0015990">
    <property type="term" value="P:electron transport coupled proton transport"/>
    <property type="evidence" value="ECO:0007669"/>
    <property type="project" value="TreeGrafter"/>
</dbReference>
<keyword evidence="10 13" id="KW-0496">Mitochondrion</keyword>
<feature type="transmembrane region" description="Helical" evidence="10">
    <location>
        <begin position="367"/>
        <end position="387"/>
    </location>
</feature>
<dbReference type="EC" id="7.1.1.2" evidence="3 10"/>
<evidence type="ECO:0000256" key="5">
    <source>
        <dbReference type="ARBA" id="ARBA00022692"/>
    </source>
</evidence>
<feature type="transmembrane region" description="Helical" evidence="10">
    <location>
        <begin position="85"/>
        <end position="103"/>
    </location>
</feature>
<dbReference type="InterPro" id="IPR003945">
    <property type="entry name" value="NU5C-like"/>
</dbReference>
<feature type="transmembrane region" description="Helical" evidence="10">
    <location>
        <begin position="150"/>
        <end position="168"/>
    </location>
</feature>
<feature type="domain" description="NADH:quinone oxidoreductase/Mrp antiporter transmembrane" evidence="11">
    <location>
        <begin position="105"/>
        <end position="372"/>
    </location>
</feature>
<keyword evidence="10" id="KW-0520">NAD</keyword>
<feature type="transmembrane region" description="Helical" evidence="10">
    <location>
        <begin position="7"/>
        <end position="31"/>
    </location>
</feature>
<evidence type="ECO:0000256" key="9">
    <source>
        <dbReference type="ARBA" id="ARBA00049551"/>
    </source>
</evidence>
<evidence type="ECO:0000259" key="11">
    <source>
        <dbReference type="Pfam" id="PF00361"/>
    </source>
</evidence>
<evidence type="ECO:0000256" key="8">
    <source>
        <dbReference type="ARBA" id="ARBA00023136"/>
    </source>
</evidence>
<feature type="transmembrane region" description="Helical" evidence="10">
    <location>
        <begin position="519"/>
        <end position="543"/>
    </location>
</feature>
<dbReference type="InterPro" id="IPR001516">
    <property type="entry name" value="Proton_antipo_N"/>
</dbReference>
<feature type="domain" description="NADH-Ubiquinone oxidoreductase (complex I) chain 5 N-terminal" evidence="12">
    <location>
        <begin position="45"/>
        <end position="83"/>
    </location>
</feature>
<dbReference type="EMBL" id="MG989219">
    <property type="protein sequence ID" value="AWU48838.1"/>
    <property type="molecule type" value="Genomic_DNA"/>
</dbReference>